<dbReference type="InterPro" id="IPR001584">
    <property type="entry name" value="Integrase_cat-core"/>
</dbReference>
<dbReference type="Proteomes" id="UP001151760">
    <property type="component" value="Unassembled WGS sequence"/>
</dbReference>
<organism evidence="3 4">
    <name type="scientific">Tanacetum coccineum</name>
    <dbReference type="NCBI Taxonomy" id="301880"/>
    <lineage>
        <taxon>Eukaryota</taxon>
        <taxon>Viridiplantae</taxon>
        <taxon>Streptophyta</taxon>
        <taxon>Embryophyta</taxon>
        <taxon>Tracheophyta</taxon>
        <taxon>Spermatophyta</taxon>
        <taxon>Magnoliopsida</taxon>
        <taxon>eudicotyledons</taxon>
        <taxon>Gunneridae</taxon>
        <taxon>Pentapetalae</taxon>
        <taxon>asterids</taxon>
        <taxon>campanulids</taxon>
        <taxon>Asterales</taxon>
        <taxon>Asteraceae</taxon>
        <taxon>Asteroideae</taxon>
        <taxon>Anthemideae</taxon>
        <taxon>Anthemidinae</taxon>
        <taxon>Tanacetum</taxon>
    </lineage>
</organism>
<dbReference type="InterPro" id="IPR043128">
    <property type="entry name" value="Rev_trsase/Diguanyl_cyclase"/>
</dbReference>
<dbReference type="Gene3D" id="2.40.70.10">
    <property type="entry name" value="Acid Proteases"/>
    <property type="match status" value="1"/>
</dbReference>
<dbReference type="CDD" id="cd01647">
    <property type="entry name" value="RT_LTR"/>
    <property type="match status" value="1"/>
</dbReference>
<comment type="caution">
    <text evidence="3">The sequence shown here is derived from an EMBL/GenBank/DDBJ whole genome shotgun (WGS) entry which is preliminary data.</text>
</comment>
<dbReference type="SUPFAM" id="SSF56672">
    <property type="entry name" value="DNA/RNA polymerases"/>
    <property type="match status" value="1"/>
</dbReference>
<reference evidence="3" key="2">
    <citation type="submission" date="2022-01" db="EMBL/GenBank/DDBJ databases">
        <authorList>
            <person name="Yamashiro T."/>
            <person name="Shiraishi A."/>
            <person name="Satake H."/>
            <person name="Nakayama K."/>
        </authorList>
    </citation>
    <scope>NUCLEOTIDE SEQUENCE</scope>
</reference>
<dbReference type="PANTHER" id="PTHR33067">
    <property type="entry name" value="RNA-DIRECTED DNA POLYMERASE-RELATED"/>
    <property type="match status" value="1"/>
</dbReference>
<feature type="domain" description="Integrase catalytic" evidence="2">
    <location>
        <begin position="517"/>
        <end position="690"/>
    </location>
</feature>
<dbReference type="SUPFAM" id="SSF53098">
    <property type="entry name" value="Ribonuclease H-like"/>
    <property type="match status" value="1"/>
</dbReference>
<evidence type="ECO:0000313" key="3">
    <source>
        <dbReference type="EMBL" id="GJT67877.1"/>
    </source>
</evidence>
<keyword evidence="4" id="KW-1185">Reference proteome</keyword>
<evidence type="ECO:0000313" key="4">
    <source>
        <dbReference type="Proteomes" id="UP001151760"/>
    </source>
</evidence>
<dbReference type="InterPro" id="IPR012337">
    <property type="entry name" value="RNaseH-like_sf"/>
</dbReference>
<dbReference type="Gene3D" id="3.10.10.10">
    <property type="entry name" value="HIV Type 1 Reverse Transcriptase, subunit A, domain 1"/>
    <property type="match status" value="1"/>
</dbReference>
<feature type="region of interest" description="Disordered" evidence="1">
    <location>
        <begin position="678"/>
        <end position="728"/>
    </location>
</feature>
<feature type="compositionally biased region" description="Basic and acidic residues" evidence="1">
    <location>
        <begin position="685"/>
        <end position="712"/>
    </location>
</feature>
<dbReference type="InterPro" id="IPR036397">
    <property type="entry name" value="RNaseH_sf"/>
</dbReference>
<dbReference type="EMBL" id="BQNB010017847">
    <property type="protein sequence ID" value="GJT67877.1"/>
    <property type="molecule type" value="Genomic_DNA"/>
</dbReference>
<dbReference type="Gene3D" id="3.30.420.10">
    <property type="entry name" value="Ribonuclease H-like superfamily/Ribonuclease H"/>
    <property type="match status" value="1"/>
</dbReference>
<protein>
    <submittedName>
        <fullName evidence="3">Ribonuclease H-like domain-containing protein</fullName>
    </submittedName>
</protein>
<gene>
    <name evidence="3" type="ORF">Tco_1019357</name>
</gene>
<evidence type="ECO:0000259" key="2">
    <source>
        <dbReference type="PROSITE" id="PS50994"/>
    </source>
</evidence>
<evidence type="ECO:0000256" key="1">
    <source>
        <dbReference type="SAM" id="MobiDB-lite"/>
    </source>
</evidence>
<dbReference type="Pfam" id="PF00078">
    <property type="entry name" value="RVT_1"/>
    <property type="match status" value="1"/>
</dbReference>
<dbReference type="Gene3D" id="3.30.70.270">
    <property type="match status" value="1"/>
</dbReference>
<dbReference type="PROSITE" id="PS50994">
    <property type="entry name" value="INTEGRASE"/>
    <property type="match status" value="1"/>
</dbReference>
<reference evidence="3" key="1">
    <citation type="journal article" date="2022" name="Int. J. Mol. Sci.">
        <title>Draft Genome of Tanacetum Coccineum: Genomic Comparison of Closely Related Tanacetum-Family Plants.</title>
        <authorList>
            <person name="Yamashiro T."/>
            <person name="Shiraishi A."/>
            <person name="Nakayama K."/>
            <person name="Satake H."/>
        </authorList>
    </citation>
    <scope>NUCLEOTIDE SEQUENCE</scope>
</reference>
<dbReference type="CDD" id="cd00303">
    <property type="entry name" value="retropepsin_like"/>
    <property type="match status" value="1"/>
</dbReference>
<accession>A0ABQ5FWZ4</accession>
<name>A0ABQ5FWZ4_9ASTR</name>
<dbReference type="InterPro" id="IPR021109">
    <property type="entry name" value="Peptidase_aspartic_dom_sf"/>
</dbReference>
<sequence>MLDVRIKRLLDDLGVTTAKVCVTGANTNSTNRAVNTVHGATTASTQAIVVNLTTIDNLSDVVICAFFASQPNSPQLDNEDLQQIHPDDLEEMDLRWQMAMLTMRARRFLKNTRRKLTVNGNETIGFDKFKNTRRVVPVETTTSNALVSYDGSGYDWSDQAEEGPTNFALMAYSSTSSNSEVSTDSNYSSSCLENVKILKEQNEQLLKDLRTSKLNVIAYKTGLESVEARLLVYKKNESIDEEDIKVLKRKEEVGTGSKTKRNFMPLKPDLSFSSLEEFTSEPIVIKPVVEKSEAKASEAKPKAVRKNNGALIIEDWVSDNEEDDVPQAKIEKKIVKPSFAKLEFVKPKGKTTRKTAKQVDCKKVNQKQFQNIKPGWNNAKRVNHQNFFKKTHLCPKKNLVPRAVLMKSGLVSLNTARQVNTAQLKIIVNSARLMTNLSKSAYSTIKRPIHKNITFKNSNFNQRVNTVKDKNVNIVRPKAVVNAAKPKAVVNAVMGNNVNAIKASACWVWKPKTKVLDHGNPQIDLQDQEVIDSGFSRHMTGNMSYLTDYKEIDGGYVAFGATKDETSGILMSFITRVENLIDQKVKVIRCDNGTEFKNKEMNQFCKRKCIKREFSIARTPQQNGVAERRDRTLIKAARTMLADSKLSTTFRTEAVNTACYVQNKSMIYKPVVVGNQSNGNASTKAYDDADDGSKPSSDDEMKVDEDPRKDSESIDEEKGDNVNSTNNVNAASINEVNAAEDMDQDSLHMVAASKVPMLKPGEYELWRMRMEQYIQMIDYSLWEVIENGNAPLITKVVKGVETTIALTTAKERHKGEEANIVSWDNVQAMIDADYQMAQQMQAEEKEKLSIEEKSKLFVQLLEARMKHFAAMRAQKLFDKLLKRVNKFVEMGYRNGIKLGEVRAEVEIAQESSSKRAGTELEQESIKKQKVDKDKETAELQRLIEVVPDKEEVAIDDIPLATKPPSIVDYKIHKEGKKTYYQIIRADGSSKMYLVFRHMLKSFDSKDLETLRKLVKAKHGSTRPEEGYERVLWGDLKTMFDPHVEDQVWKNKSDYRVLDYNLYDSCGVHSSRKQNVHIHMLVENRYPLTPATITDMINRKLQANHWNEMLKLLMKKLEILKKNIKFREGLLGLKDFLMILELLLLRVKKQKKDDEDERLLSIFKHVHINMPFLEALIHMPKGAKLNEECSAIIQRSLPQKEGDPGSFTLPSLIGPQEVKNALDDLGASINLMPYSLLRRLGISKLKPTRMSIQLADRSIKYLIEICENILVKVSKFIFPVDFVVLEMDEDELVLIILGQHFLATARALIDVHKGKLSLRLLLLVYVSSARVKLVLLVKIKENILGIRSSEVNWDQHYLYCADHTAKHVQEQWVDAVDHVGKWTEVEEEEDYKKVQAVSFYPRTEPVEPLEWKAPENQLKPSSFEPPKLEMKELPKHLEYTFLQENNQLLVVISSALSTIKKARLLKFLKNHKGFKPTVQPQRRVNPNIKEVVKKEVIKLLNTGLIYPISDSPWVSPIQDQEKTTFTCPYETFANKQIPFRLCNASATFQRCMATIFHELIEDSMEVFMDDFSVFGNSFDHCLKNLKKILKRCEETNLVLNWEKCHFMVKEGIVLGHNVRGKGIEVDKAKNQGNIKITIPHERKSYLKLSKTRWTEVEEEEDYNEVQAVSLYPRTLPVEPLEWKTLENRLKPSSIEPPKLELKKLPKHLEYTYLQENNQLLVVISSTLSTIKKARLLEVLKYHKSAIAWSMDMQKSHKNGQNWANTDTGTDRVHKSHKFLAKELTKGRTRWKQTNTQRAGFYTKNKPKEEHSLPKSRIASLAIRVPLIDPTAKNENPMIEDIQWSRSKAQGERVRSLEASLPAYKYRASSLTEGHLLFFFSF</sequence>
<dbReference type="InterPro" id="IPR000477">
    <property type="entry name" value="RT_dom"/>
</dbReference>
<dbReference type="InterPro" id="IPR043502">
    <property type="entry name" value="DNA/RNA_pol_sf"/>
</dbReference>
<proteinExistence type="predicted"/>
<dbReference type="PANTHER" id="PTHR33067:SF9">
    <property type="entry name" value="RNA-DIRECTED DNA POLYMERASE"/>
    <property type="match status" value="1"/>
</dbReference>